<comment type="caution">
    <text evidence="1">The sequence shown here is derived from an EMBL/GenBank/DDBJ whole genome shotgun (WGS) entry which is preliminary data.</text>
</comment>
<reference evidence="1" key="1">
    <citation type="submission" date="2023-10" db="EMBL/GenBank/DDBJ databases">
        <authorList>
            <person name="Rodriguez Cubillos JULIANA M."/>
            <person name="De Vega J."/>
        </authorList>
    </citation>
    <scope>NUCLEOTIDE SEQUENCE</scope>
</reference>
<evidence type="ECO:0000313" key="2">
    <source>
        <dbReference type="Proteomes" id="UP001177021"/>
    </source>
</evidence>
<sequence length="228" mass="25720">MAQIRITLFFFFFLFFLLSITLSSTSLNVTTVLSYSEDLSITTNFISTLGIDAELQDGSNFTLFLPTDTAFNNLSAASDTYKFHSLLPFQQYNLIKAHMIRAYITPTDLQSIKIVQRQTLSSESVDLDGYLLNITAINNSVVELQTPIVHHSIVTRAVYYRQPIAIYTVTKVLLPKEMFGIHKHYHAPPLSQIRPHILRPQPPNSGVSSGCEFSGLVLYFMFLLLSCI</sequence>
<evidence type="ECO:0000313" key="1">
    <source>
        <dbReference type="EMBL" id="CAJ2661972.1"/>
    </source>
</evidence>
<name>A0ACB0KXU8_TRIPR</name>
<keyword evidence="2" id="KW-1185">Reference proteome</keyword>
<dbReference type="EMBL" id="CASHSV030000409">
    <property type="protein sequence ID" value="CAJ2661972.1"/>
    <property type="molecule type" value="Genomic_DNA"/>
</dbReference>
<accession>A0ACB0KXU8</accession>
<proteinExistence type="predicted"/>
<organism evidence="1 2">
    <name type="scientific">Trifolium pratense</name>
    <name type="common">Red clover</name>
    <dbReference type="NCBI Taxonomy" id="57577"/>
    <lineage>
        <taxon>Eukaryota</taxon>
        <taxon>Viridiplantae</taxon>
        <taxon>Streptophyta</taxon>
        <taxon>Embryophyta</taxon>
        <taxon>Tracheophyta</taxon>
        <taxon>Spermatophyta</taxon>
        <taxon>Magnoliopsida</taxon>
        <taxon>eudicotyledons</taxon>
        <taxon>Gunneridae</taxon>
        <taxon>Pentapetalae</taxon>
        <taxon>rosids</taxon>
        <taxon>fabids</taxon>
        <taxon>Fabales</taxon>
        <taxon>Fabaceae</taxon>
        <taxon>Papilionoideae</taxon>
        <taxon>50 kb inversion clade</taxon>
        <taxon>NPAAA clade</taxon>
        <taxon>Hologalegina</taxon>
        <taxon>IRL clade</taxon>
        <taxon>Trifolieae</taxon>
        <taxon>Trifolium</taxon>
    </lineage>
</organism>
<gene>
    <name evidence="1" type="ORF">MILVUS5_LOCUS27597</name>
</gene>
<dbReference type="Proteomes" id="UP001177021">
    <property type="component" value="Unassembled WGS sequence"/>
</dbReference>
<protein>
    <submittedName>
        <fullName evidence="1">Uncharacterized protein</fullName>
    </submittedName>
</protein>